<dbReference type="PANTHER" id="PTHR46910:SF5">
    <property type="entry name" value="ZN(II)2CYS6 TRANSCRIPTION FACTOR (EUROFUNG)"/>
    <property type="match status" value="1"/>
</dbReference>
<dbReference type="GO" id="GO:0000981">
    <property type="term" value="F:DNA-binding transcription factor activity, RNA polymerase II-specific"/>
    <property type="evidence" value="ECO:0007669"/>
    <property type="project" value="InterPro"/>
</dbReference>
<reference evidence="5" key="1">
    <citation type="journal article" date="2020" name="Stud. Mycol.">
        <title>101 Dothideomycetes genomes: a test case for predicting lifestyles and emergence of pathogens.</title>
        <authorList>
            <person name="Haridas S."/>
            <person name="Albert R."/>
            <person name="Binder M."/>
            <person name="Bloem J."/>
            <person name="Labutti K."/>
            <person name="Salamov A."/>
            <person name="Andreopoulos B."/>
            <person name="Baker S."/>
            <person name="Barry K."/>
            <person name="Bills G."/>
            <person name="Bluhm B."/>
            <person name="Cannon C."/>
            <person name="Castanera R."/>
            <person name="Culley D."/>
            <person name="Daum C."/>
            <person name="Ezra D."/>
            <person name="Gonzalez J."/>
            <person name="Henrissat B."/>
            <person name="Kuo A."/>
            <person name="Liang C."/>
            <person name="Lipzen A."/>
            <person name="Lutzoni F."/>
            <person name="Magnuson J."/>
            <person name="Mondo S."/>
            <person name="Nolan M."/>
            <person name="Ohm R."/>
            <person name="Pangilinan J."/>
            <person name="Park H.-J."/>
            <person name="Ramirez L."/>
            <person name="Alfaro M."/>
            <person name="Sun H."/>
            <person name="Tritt A."/>
            <person name="Yoshinaga Y."/>
            <person name="Zwiers L.-H."/>
            <person name="Turgeon B."/>
            <person name="Goodwin S."/>
            <person name="Spatafora J."/>
            <person name="Crous P."/>
            <person name="Grigoriev I."/>
        </authorList>
    </citation>
    <scope>NUCLEOTIDE SEQUENCE</scope>
    <source>
        <strain evidence="5">CBS 675.92</strain>
    </source>
</reference>
<sequence>MPEENWAVHGGIPACDSCHSRKVKCDRKDPCANCVNARTACLRTRQKRAPRPRIRTDDKIRALVEKLSSLENTVNATTSRTQPAAEGQNIVLGPPDNGDLSPRPSKRRRNMGPSSLLDLLSPPDSASSSHQPPNEARDFIQKELSNNARLAAHQKSIFKTAIAFVDQLSQSPSSLAESVTWTTVPTDLVPGELVQIILSNQRNDIEIPRWKLHTLDHIPPKALERMAVGLIEGTADERTLNMYKVIVHFKAALGLYASQLQVPHSSSRVHVKNMQLRHLNAALTVLDNASFLTPPSLLLLQTLLTGAVLMHIVGNSASCWSLTAHASRTLIALGYHIHRKTGADVDETEEIHAAVAWCYHFDRLMSLLLLRPPSLPPFDVPVSSLVRHDVTNPMSIFARIMLEMVPIHEKILELTVSNTSGKRSGSNATVKDEVEQLRRQMADVYTLMEQSRPADLYEYNQDYLLHWQSLEFKYFSTLTSVCRLSPTIASDPLEREECLKSARRALEYVKQIEHLGKQQGHFVDDFSPYMCWTILSYPLSPFFVLFCNVVGTGNPRDFQILQDVVDSISSLVVENKSVERLYRLCNTLLSLCKPLIQNTVATQLPDTTAADTAAEMEILVEANLPAMPGLDAMAPWDDEMMGQLFQFQPSLDWFNSDILDLEGWDLNLPT</sequence>
<dbReference type="GO" id="GO:0003677">
    <property type="term" value="F:DNA binding"/>
    <property type="evidence" value="ECO:0007669"/>
    <property type="project" value="InterPro"/>
</dbReference>
<dbReference type="SMART" id="SM00906">
    <property type="entry name" value="Fungal_trans"/>
    <property type="match status" value="1"/>
</dbReference>
<protein>
    <recommendedName>
        <fullName evidence="4">Zn(2)-C6 fungal-type domain-containing protein</fullName>
    </recommendedName>
</protein>
<organism evidence="5 6">
    <name type="scientific">Byssothecium circinans</name>
    <dbReference type="NCBI Taxonomy" id="147558"/>
    <lineage>
        <taxon>Eukaryota</taxon>
        <taxon>Fungi</taxon>
        <taxon>Dikarya</taxon>
        <taxon>Ascomycota</taxon>
        <taxon>Pezizomycotina</taxon>
        <taxon>Dothideomycetes</taxon>
        <taxon>Pleosporomycetidae</taxon>
        <taxon>Pleosporales</taxon>
        <taxon>Massarineae</taxon>
        <taxon>Massarinaceae</taxon>
        <taxon>Byssothecium</taxon>
    </lineage>
</organism>
<dbReference type="Proteomes" id="UP000800035">
    <property type="component" value="Unassembled WGS sequence"/>
</dbReference>
<feature type="compositionally biased region" description="Low complexity" evidence="3">
    <location>
        <begin position="113"/>
        <end position="129"/>
    </location>
</feature>
<dbReference type="CDD" id="cd12148">
    <property type="entry name" value="fungal_TF_MHR"/>
    <property type="match status" value="1"/>
</dbReference>
<dbReference type="GO" id="GO:0006351">
    <property type="term" value="P:DNA-templated transcription"/>
    <property type="evidence" value="ECO:0007669"/>
    <property type="project" value="InterPro"/>
</dbReference>
<dbReference type="InterPro" id="IPR036864">
    <property type="entry name" value="Zn2-C6_fun-type_DNA-bd_sf"/>
</dbReference>
<evidence type="ECO:0000256" key="1">
    <source>
        <dbReference type="ARBA" id="ARBA00022723"/>
    </source>
</evidence>
<dbReference type="InterPro" id="IPR050987">
    <property type="entry name" value="AtrR-like"/>
</dbReference>
<dbReference type="PROSITE" id="PS50048">
    <property type="entry name" value="ZN2_CY6_FUNGAL_2"/>
    <property type="match status" value="1"/>
</dbReference>
<dbReference type="GO" id="GO:0008270">
    <property type="term" value="F:zinc ion binding"/>
    <property type="evidence" value="ECO:0007669"/>
    <property type="project" value="InterPro"/>
</dbReference>
<dbReference type="InterPro" id="IPR001138">
    <property type="entry name" value="Zn2Cys6_DnaBD"/>
</dbReference>
<dbReference type="PANTHER" id="PTHR46910">
    <property type="entry name" value="TRANSCRIPTION FACTOR PDR1"/>
    <property type="match status" value="1"/>
</dbReference>
<keyword evidence="6" id="KW-1185">Reference proteome</keyword>
<feature type="domain" description="Zn(2)-C6 fungal-type" evidence="4">
    <location>
        <begin position="14"/>
        <end position="41"/>
    </location>
</feature>
<evidence type="ECO:0000256" key="2">
    <source>
        <dbReference type="ARBA" id="ARBA00023242"/>
    </source>
</evidence>
<name>A0A6A5U1C6_9PLEO</name>
<dbReference type="EMBL" id="ML976987">
    <property type="protein sequence ID" value="KAF1958424.1"/>
    <property type="molecule type" value="Genomic_DNA"/>
</dbReference>
<keyword evidence="1" id="KW-0479">Metal-binding</keyword>
<feature type="region of interest" description="Disordered" evidence="3">
    <location>
        <begin position="74"/>
        <end position="135"/>
    </location>
</feature>
<proteinExistence type="predicted"/>
<dbReference type="SUPFAM" id="SSF57701">
    <property type="entry name" value="Zn2/Cys6 DNA-binding domain"/>
    <property type="match status" value="1"/>
</dbReference>
<dbReference type="AlphaFoldDB" id="A0A6A5U1C6"/>
<keyword evidence="2" id="KW-0539">Nucleus</keyword>
<gene>
    <name evidence="5" type="ORF">CC80DRAFT_524542</name>
</gene>
<dbReference type="InterPro" id="IPR007219">
    <property type="entry name" value="XnlR_reg_dom"/>
</dbReference>
<accession>A0A6A5U1C6</accession>
<evidence type="ECO:0000313" key="6">
    <source>
        <dbReference type="Proteomes" id="UP000800035"/>
    </source>
</evidence>
<dbReference type="CDD" id="cd00067">
    <property type="entry name" value="GAL4"/>
    <property type="match status" value="1"/>
</dbReference>
<dbReference type="Gene3D" id="4.10.240.10">
    <property type="entry name" value="Zn(2)-C6 fungal-type DNA-binding domain"/>
    <property type="match status" value="1"/>
</dbReference>
<dbReference type="Pfam" id="PF00172">
    <property type="entry name" value="Zn_clus"/>
    <property type="match status" value="1"/>
</dbReference>
<dbReference type="OrthoDB" id="39175at2759"/>
<evidence type="ECO:0000256" key="3">
    <source>
        <dbReference type="SAM" id="MobiDB-lite"/>
    </source>
</evidence>
<dbReference type="PROSITE" id="PS00463">
    <property type="entry name" value="ZN2_CY6_FUNGAL_1"/>
    <property type="match status" value="1"/>
</dbReference>
<evidence type="ECO:0000259" key="4">
    <source>
        <dbReference type="PROSITE" id="PS50048"/>
    </source>
</evidence>
<evidence type="ECO:0000313" key="5">
    <source>
        <dbReference type="EMBL" id="KAF1958424.1"/>
    </source>
</evidence>
<dbReference type="SMART" id="SM00066">
    <property type="entry name" value="GAL4"/>
    <property type="match status" value="1"/>
</dbReference>